<evidence type="ECO:0000313" key="3">
    <source>
        <dbReference type="Proteomes" id="UP000008784"/>
    </source>
</evidence>
<dbReference type="HOGENOM" id="CLU_488292_0_0_1"/>
<comment type="caution">
    <text evidence="2">The sequence shown here is derived from an EMBL/GenBank/DDBJ whole genome shotgun (WGS) entry which is preliminary data.</text>
</comment>
<gene>
    <name evidence="2" type="ORF">AOL_s00004g210</name>
</gene>
<dbReference type="Proteomes" id="UP000008784">
    <property type="component" value="Unassembled WGS sequence"/>
</dbReference>
<dbReference type="EMBL" id="ADOT01000005">
    <property type="protein sequence ID" value="EGX54177.1"/>
    <property type="molecule type" value="Genomic_DNA"/>
</dbReference>
<accession>G1WY50</accession>
<evidence type="ECO:0000313" key="2">
    <source>
        <dbReference type="EMBL" id="EGX54177.1"/>
    </source>
</evidence>
<keyword evidence="3" id="KW-1185">Reference proteome</keyword>
<name>G1WY50_ARTOA</name>
<sequence>MRFLSLTPFLSLYGRWLIISFLALRFSYAQVPPDPDPEAVAGDVTGVPEVPLIRREGEFVYIRLNPEFDKWVLENERVLAAFNEEVNLFAETRAQICPLGINPNEPQTTFSGQLAPQTTPNSFGYLIFALKGEVENMLKLDVVGAATEGRKIPEWLRAVSKAWKLPPAEARDVMINRRRWLKEYVDTLQVHWETLDKINKKEFVDPLGFFPKPAPFGATLPDRISRMLVILRSVFGGLSQGPEGKTAMINLPTLKFKAGKWKKRSEMLRARVKDAELWREYAQKWELNDPDIVKILGHYRYFNLFETESWGAYRGVSLKRSLPVTLFDNIWAWYGCWSAAWNRIVTIIDQLTPLPGLEDVNLEWAPEGQPYTTKDTITLEELMSDVPHDPKLTKLYMESLLMAPHEDLATIPIPDNQAQFRIQPRPQFNMQDLVEAPENSYVAPISTTQTETQPQAQAQQGIKIEPQSEAQLQEVQVQPEVQIQPEVQVQPEVQIQEESEQGRMLIEFEPNQGDTSATNNEPIDISDLSSHRSRPGGKSRARMNRKPKNQDQQMEEEL</sequence>
<feature type="compositionally biased region" description="Basic residues" evidence="1">
    <location>
        <begin position="531"/>
        <end position="547"/>
    </location>
</feature>
<dbReference type="GeneID" id="22888062"/>
<feature type="region of interest" description="Disordered" evidence="1">
    <location>
        <begin position="500"/>
        <end position="558"/>
    </location>
</feature>
<protein>
    <submittedName>
        <fullName evidence="2">Uncharacterized protein</fullName>
    </submittedName>
</protein>
<reference evidence="2 3" key="1">
    <citation type="journal article" date="2011" name="PLoS Pathog.">
        <title>Genomic and proteomic analyses of the fungus Arthrobotrys oligospora provide insights into nematode-trap formation.</title>
        <authorList>
            <person name="Yang J."/>
            <person name="Wang L."/>
            <person name="Ji X."/>
            <person name="Feng Y."/>
            <person name="Li X."/>
            <person name="Zou C."/>
            <person name="Xu J."/>
            <person name="Ren Y."/>
            <person name="Mi Q."/>
            <person name="Wu J."/>
            <person name="Liu S."/>
            <person name="Liu Y."/>
            <person name="Huang X."/>
            <person name="Wang H."/>
            <person name="Niu X."/>
            <person name="Li J."/>
            <person name="Liang L."/>
            <person name="Luo Y."/>
            <person name="Ji K."/>
            <person name="Zhou W."/>
            <person name="Yu Z."/>
            <person name="Li G."/>
            <person name="Liu Y."/>
            <person name="Li L."/>
            <person name="Qiao M."/>
            <person name="Feng L."/>
            <person name="Zhang K.-Q."/>
        </authorList>
    </citation>
    <scope>NUCLEOTIDE SEQUENCE [LARGE SCALE GENOMIC DNA]</scope>
    <source>
        <strain evidence="3">ATCC 24927 / CBS 115.81 / DSM 1491</strain>
    </source>
</reference>
<dbReference type="OrthoDB" id="5335242at2759"/>
<organism evidence="2 3">
    <name type="scientific">Arthrobotrys oligospora (strain ATCC 24927 / CBS 115.81 / DSM 1491)</name>
    <name type="common">Nematode-trapping fungus</name>
    <name type="synonym">Didymozoophaga oligospora</name>
    <dbReference type="NCBI Taxonomy" id="756982"/>
    <lineage>
        <taxon>Eukaryota</taxon>
        <taxon>Fungi</taxon>
        <taxon>Dikarya</taxon>
        <taxon>Ascomycota</taxon>
        <taxon>Pezizomycotina</taxon>
        <taxon>Orbiliomycetes</taxon>
        <taxon>Orbiliales</taxon>
        <taxon>Orbiliaceae</taxon>
        <taxon>Orbilia</taxon>
        <taxon>Orbilia oligospora</taxon>
    </lineage>
</organism>
<dbReference type="RefSeq" id="XP_011117162.1">
    <property type="nucleotide sequence ID" value="XM_011118860.1"/>
</dbReference>
<dbReference type="AlphaFoldDB" id="G1WY50"/>
<evidence type="ECO:0000256" key="1">
    <source>
        <dbReference type="SAM" id="MobiDB-lite"/>
    </source>
</evidence>
<feature type="compositionally biased region" description="Polar residues" evidence="1">
    <location>
        <begin position="512"/>
        <end position="521"/>
    </location>
</feature>
<proteinExistence type="predicted"/>
<dbReference type="InParanoid" id="G1WY50"/>